<accession>G8ZZ43</accession>
<sequence length="424" mass="49116">MLTDLRDVKGEIEELKDPGSFCLSRSNTSDSLNSLSSITSSTASTARAKSYFCDYDGCNKAFTRPSLLTEHQEVVHQGKKRYICDECHRSFSKKSHLERHVYVHSQDKPLHCSSCGKGFTTGQQLRRHEITHTKSFKCPYDECNESFYKHPQLRSHILAVHEKKLSCKICNKEFQRPYRLQNHMVKHHNPVLENPYQCSFASCAKSFKTWSQLQTHVKSDHPKLRCPVCEKPCVGESGLQMHMKVHDESLVTRNWKCQICDNMSFARKSSMLEHYAQEHIEEHAKLLVEQTRSVGIIDERDFDRATEISNQQVKRRKISEMGLLKSQAKLHQYFAEGKGGLHLLLNTVGRKLRCPYDKCYRTFKTEEKFQKHLDKHKIHQLKLKVLKEKMESSRNEASAGHREDEAFDDSQVANDEKNAKLTNS</sequence>
<dbReference type="Pfam" id="PF00096">
    <property type="entry name" value="zf-C2H2"/>
    <property type="match status" value="5"/>
</dbReference>
<proteinExistence type="predicted"/>
<dbReference type="SUPFAM" id="SSF57667">
    <property type="entry name" value="beta-beta-alpha zinc fingers"/>
    <property type="match status" value="4"/>
</dbReference>
<dbReference type="InterPro" id="IPR013087">
    <property type="entry name" value="Znf_C2H2_type"/>
</dbReference>
<keyword evidence="2" id="KW-0678">Repressor</keyword>
<evidence type="ECO:0000256" key="7">
    <source>
        <dbReference type="ARBA" id="ARBA00023242"/>
    </source>
</evidence>
<dbReference type="PROSITE" id="PS50157">
    <property type="entry name" value="ZINC_FINGER_C2H2_2"/>
    <property type="match status" value="6"/>
</dbReference>
<dbReference type="FunCoup" id="G8ZZ43">
    <property type="interactions" value="53"/>
</dbReference>
<dbReference type="GO" id="GO:0008270">
    <property type="term" value="F:zinc ion binding"/>
    <property type="evidence" value="ECO:0007669"/>
    <property type="project" value="UniProtKB-KW"/>
</dbReference>
<comment type="subcellular location">
    <subcellularLocation>
        <location evidence="1">Nucleus</location>
    </subcellularLocation>
</comment>
<evidence type="ECO:0000313" key="12">
    <source>
        <dbReference type="Proteomes" id="UP000005627"/>
    </source>
</evidence>
<evidence type="ECO:0000256" key="2">
    <source>
        <dbReference type="ARBA" id="ARBA00022491"/>
    </source>
</evidence>
<dbReference type="SMART" id="SM00355">
    <property type="entry name" value="ZnF_C2H2"/>
    <property type="match status" value="9"/>
</dbReference>
<evidence type="ECO:0000256" key="6">
    <source>
        <dbReference type="ARBA" id="ARBA00022833"/>
    </source>
</evidence>
<organism evidence="11 12">
    <name type="scientific">Torulaspora delbrueckii</name>
    <name type="common">Yeast</name>
    <name type="synonym">Candida colliculosa</name>
    <dbReference type="NCBI Taxonomy" id="4950"/>
    <lineage>
        <taxon>Eukaryota</taxon>
        <taxon>Fungi</taxon>
        <taxon>Dikarya</taxon>
        <taxon>Ascomycota</taxon>
        <taxon>Saccharomycotina</taxon>
        <taxon>Saccharomycetes</taxon>
        <taxon>Saccharomycetales</taxon>
        <taxon>Saccharomycetaceae</taxon>
        <taxon>Torulaspora</taxon>
    </lineage>
</organism>
<dbReference type="PROSITE" id="PS00028">
    <property type="entry name" value="ZINC_FINGER_C2H2_1"/>
    <property type="match status" value="7"/>
</dbReference>
<evidence type="ECO:0000256" key="9">
    <source>
        <dbReference type="SAM" id="MobiDB-lite"/>
    </source>
</evidence>
<protein>
    <recommendedName>
        <fullName evidence="10">C2H2-type domain-containing protein</fullName>
    </recommendedName>
</protein>
<evidence type="ECO:0000256" key="4">
    <source>
        <dbReference type="ARBA" id="ARBA00022737"/>
    </source>
</evidence>
<dbReference type="FunFam" id="3.30.160.60:FF:000100">
    <property type="entry name" value="Zinc finger 45-like"/>
    <property type="match status" value="1"/>
</dbReference>
<name>G8ZZ43_TORDE</name>
<dbReference type="Pfam" id="PF13894">
    <property type="entry name" value="zf-C2H2_4"/>
    <property type="match status" value="1"/>
</dbReference>
<dbReference type="KEGG" id="tdl:TDEL_0H00280"/>
<evidence type="ECO:0000313" key="11">
    <source>
        <dbReference type="EMBL" id="CCE93887.1"/>
    </source>
</evidence>
<evidence type="ECO:0000256" key="3">
    <source>
        <dbReference type="ARBA" id="ARBA00022723"/>
    </source>
</evidence>
<keyword evidence="3" id="KW-0479">Metal-binding</keyword>
<evidence type="ECO:0000256" key="5">
    <source>
        <dbReference type="ARBA" id="ARBA00022771"/>
    </source>
</evidence>
<evidence type="ECO:0000256" key="1">
    <source>
        <dbReference type="ARBA" id="ARBA00004123"/>
    </source>
</evidence>
<dbReference type="STRING" id="1076872.G8ZZ43"/>
<dbReference type="AlphaFoldDB" id="G8ZZ43"/>
<keyword evidence="4" id="KW-0677">Repeat</keyword>
<keyword evidence="5 8" id="KW-0863">Zinc-finger</keyword>
<dbReference type="Gene3D" id="3.30.160.60">
    <property type="entry name" value="Classic Zinc Finger"/>
    <property type="match status" value="7"/>
</dbReference>
<feature type="domain" description="C2H2-type" evidence="10">
    <location>
        <begin position="196"/>
        <end position="226"/>
    </location>
</feature>
<dbReference type="PANTHER" id="PTHR16515">
    <property type="entry name" value="PR DOMAIN ZINC FINGER PROTEIN"/>
    <property type="match status" value="1"/>
</dbReference>
<feature type="domain" description="C2H2-type" evidence="10">
    <location>
        <begin position="165"/>
        <end position="187"/>
    </location>
</feature>
<feature type="region of interest" description="Disordered" evidence="9">
    <location>
        <begin position="389"/>
        <end position="424"/>
    </location>
</feature>
<dbReference type="OrthoDB" id="4748970at2759"/>
<dbReference type="InterPro" id="IPR050331">
    <property type="entry name" value="Zinc_finger"/>
</dbReference>
<feature type="compositionally biased region" description="Basic and acidic residues" evidence="9">
    <location>
        <begin position="389"/>
        <end position="404"/>
    </location>
</feature>
<dbReference type="GO" id="GO:0005634">
    <property type="term" value="C:nucleus"/>
    <property type="evidence" value="ECO:0007669"/>
    <property type="project" value="UniProtKB-SubCell"/>
</dbReference>
<dbReference type="HOGENOM" id="CLU_044102_0_0_1"/>
<gene>
    <name evidence="11" type="primary">TDEL0H00280</name>
    <name evidence="11" type="ORF">TDEL_0H00280</name>
</gene>
<reference evidence="11 12" key="1">
    <citation type="journal article" date="2011" name="Proc. Natl. Acad. Sci. U.S.A.">
        <title>Evolutionary erosion of yeast sex chromosomes by mating-type switching accidents.</title>
        <authorList>
            <person name="Gordon J.L."/>
            <person name="Armisen D."/>
            <person name="Proux-Wera E."/>
            <person name="Oheigeartaigh S.S."/>
            <person name="Byrne K.P."/>
            <person name="Wolfe K.H."/>
        </authorList>
    </citation>
    <scope>NUCLEOTIDE SEQUENCE [LARGE SCALE GENOMIC DNA]</scope>
    <source>
        <strain evidence="12">ATCC 10662 / CBS 1146 / NBRC 0425 / NCYC 2629 / NRRL Y-866</strain>
    </source>
</reference>
<dbReference type="GO" id="GO:0010468">
    <property type="term" value="P:regulation of gene expression"/>
    <property type="evidence" value="ECO:0007669"/>
    <property type="project" value="TreeGrafter"/>
</dbReference>
<evidence type="ECO:0000259" key="10">
    <source>
        <dbReference type="PROSITE" id="PS50157"/>
    </source>
</evidence>
<feature type="compositionally biased region" description="Basic and acidic residues" evidence="9">
    <location>
        <begin position="414"/>
        <end position="424"/>
    </location>
</feature>
<feature type="domain" description="C2H2-type" evidence="10">
    <location>
        <begin position="110"/>
        <end position="137"/>
    </location>
</feature>
<keyword evidence="12" id="KW-1185">Reference proteome</keyword>
<dbReference type="eggNOG" id="KOG1721">
    <property type="taxonomic scope" value="Eukaryota"/>
</dbReference>
<feature type="domain" description="C2H2-type" evidence="10">
    <location>
        <begin position="136"/>
        <end position="166"/>
    </location>
</feature>
<dbReference type="PANTHER" id="PTHR16515:SF49">
    <property type="entry name" value="GASTRULA ZINC FINGER PROTEIN XLCGF49.1-LIKE-RELATED"/>
    <property type="match status" value="1"/>
</dbReference>
<keyword evidence="6" id="KW-0862">Zinc</keyword>
<dbReference type="InterPro" id="IPR036236">
    <property type="entry name" value="Znf_C2H2_sf"/>
</dbReference>
<dbReference type="InParanoid" id="G8ZZ43"/>
<dbReference type="FunFam" id="3.30.160.60:FF:001397">
    <property type="entry name" value="Datilografo, isoform A"/>
    <property type="match status" value="1"/>
</dbReference>
<feature type="domain" description="C2H2-type" evidence="10">
    <location>
        <begin position="82"/>
        <end position="109"/>
    </location>
</feature>
<feature type="domain" description="C2H2-type" evidence="10">
    <location>
        <begin position="51"/>
        <end position="81"/>
    </location>
</feature>
<dbReference type="EMBL" id="HE616749">
    <property type="protein sequence ID" value="CCE93887.1"/>
    <property type="molecule type" value="Genomic_DNA"/>
</dbReference>
<dbReference type="Pfam" id="PF13912">
    <property type="entry name" value="zf-C2H2_6"/>
    <property type="match status" value="1"/>
</dbReference>
<evidence type="ECO:0000256" key="8">
    <source>
        <dbReference type="PROSITE-ProRule" id="PRU00042"/>
    </source>
</evidence>
<keyword evidence="7" id="KW-0539">Nucleus</keyword>
<dbReference type="GeneID" id="11505358"/>
<dbReference type="Pfam" id="PF12874">
    <property type="entry name" value="zf-met"/>
    <property type="match status" value="1"/>
</dbReference>
<dbReference type="Proteomes" id="UP000005627">
    <property type="component" value="Chromosome 8"/>
</dbReference>
<dbReference type="RefSeq" id="XP_003683098.1">
    <property type="nucleotide sequence ID" value="XM_003683050.1"/>
</dbReference>